<dbReference type="GO" id="GO:0007156">
    <property type="term" value="P:homophilic cell adhesion via plasma membrane adhesion molecules"/>
    <property type="evidence" value="ECO:0007669"/>
    <property type="project" value="InterPro"/>
</dbReference>
<reference evidence="25" key="2">
    <citation type="submission" date="2025-09" db="UniProtKB">
        <authorList>
            <consortium name="Ensembl"/>
        </authorList>
    </citation>
    <scope>IDENTIFICATION</scope>
</reference>
<keyword evidence="8 21" id="KW-0812">Transmembrane</keyword>
<dbReference type="Proteomes" id="UP000472270">
    <property type="component" value="Unassembled WGS sequence"/>
</dbReference>
<keyword evidence="14" id="KW-0965">Cell junction</keyword>
<keyword evidence="16" id="KW-0333">Golgi apparatus</keyword>
<dbReference type="FunFam" id="2.60.40.60:FF:000022">
    <property type="entry name" value="Cadherin 2"/>
    <property type="match status" value="1"/>
</dbReference>
<dbReference type="InterPro" id="IPR000233">
    <property type="entry name" value="Cadherin_Y-type_LIR"/>
</dbReference>
<gene>
    <name evidence="25" type="primary">LOC107736454</name>
</gene>
<proteinExistence type="predicted"/>
<dbReference type="GO" id="GO:0060027">
    <property type="term" value="P:convergent extension involved in gastrulation"/>
    <property type="evidence" value="ECO:0007669"/>
    <property type="project" value="UniProtKB-ARBA"/>
</dbReference>
<dbReference type="GO" id="GO:0034332">
    <property type="term" value="P:adherens junction organization"/>
    <property type="evidence" value="ECO:0007669"/>
    <property type="project" value="UniProtKB-ARBA"/>
</dbReference>
<dbReference type="Ensembl" id="ENSSRHT00000010685.1">
    <property type="protein sequence ID" value="ENSSRHP00000010370.1"/>
    <property type="gene ID" value="ENSSRHG00000005437.1"/>
</dbReference>
<feature type="domain" description="Cadherin" evidence="24">
    <location>
        <begin position="321"/>
        <end position="432"/>
    </location>
</feature>
<dbReference type="CDD" id="cd11304">
    <property type="entry name" value="Cadherin_repeat"/>
    <property type="match status" value="4"/>
</dbReference>
<organism evidence="25 26">
    <name type="scientific">Sinocyclocheilus rhinocerous</name>
    <dbReference type="NCBI Taxonomy" id="307959"/>
    <lineage>
        <taxon>Eukaryota</taxon>
        <taxon>Metazoa</taxon>
        <taxon>Chordata</taxon>
        <taxon>Craniata</taxon>
        <taxon>Vertebrata</taxon>
        <taxon>Euteleostomi</taxon>
        <taxon>Actinopterygii</taxon>
        <taxon>Neopterygii</taxon>
        <taxon>Teleostei</taxon>
        <taxon>Ostariophysi</taxon>
        <taxon>Cypriniformes</taxon>
        <taxon>Cyprinidae</taxon>
        <taxon>Cyprininae</taxon>
        <taxon>Sinocyclocheilus</taxon>
    </lineage>
</organism>
<dbReference type="InterPro" id="IPR020894">
    <property type="entry name" value="Cadherin_CS"/>
</dbReference>
<evidence type="ECO:0000256" key="12">
    <source>
        <dbReference type="ARBA" id="ARBA00022837"/>
    </source>
</evidence>
<dbReference type="GO" id="GO:0005794">
    <property type="term" value="C:Golgi apparatus"/>
    <property type="evidence" value="ECO:0007669"/>
    <property type="project" value="UniProtKB-SubCell"/>
</dbReference>
<dbReference type="Pfam" id="PF00028">
    <property type="entry name" value="Cadherin"/>
    <property type="match status" value="4"/>
</dbReference>
<sequence length="823" mass="91838">MYSGLKYLDTDMKFIAKTSGSCKHIQNLSETFLHLHLTKCSFSFIFFLLLIQVSFSEHRCSSRCITLTTLIKINSTIPGSHYVSTTVIPKTSNSMIRRKRAWLIPPVSISENDKGPFPKEVVKMKSTAAASINAALIYKITGPGADQPPKGLFRVDKYSGMLWVTKGLDREETEEYTITIHASAEDQSYTETPVKLTIKVIDQNDNKPLCTQNPFMGEVLERAKQYVPVIQVTAKDIDDPETANGVVRYKLVRQEPIGGVFRIDPASGVISLATRGVLDRETQTVYKLAVEAADMDGHGLSSTCVVIINITDSNDHAPKFSQRKYAGTVQENKAGGIVARLDVTDRDEPLTVNSVAKFTIIQGNEKGFFNISTGPSGMEGIITTSKGLNFEQANSFSLLVVVENEVPFAVPLVTSNATITITVQDVNEPPVFEPAEKRIMILEDLAVGSTISKYTANDPDTAREQKIRYKLLQDFANWLEITEDTGVIRVRSSLDREASFIRNEQYTVLVLAYDNDDEPTTGTGTLVIKLLDINDNAPVLEERRVPMCLKEPKPVRLTITDPDGPENGPPFIIELHKEYQSNWTIIRNSSSRIGSLVWLNPLRRLALGDYSLVLRVYDSKMLFQDSSIIVEVCDCSGDDVTCFSGIYAAAADITLSIYVLAAILLLLLLLLLLKRRCGRKVHWEQFSQTEEDRDNILCYNEEGGGEQDQDFDMVLLCSRPEVFSTYIAPTASPMVFYRQHPDENEDIENFIYENLCTEDDDHYVVLYDSVLVFAHEGEGSEAGSLSSLQSSISDGDQDFQHLQNWGPQFRRLADMYAGGEDNM</sequence>
<dbReference type="PRINTS" id="PR00205">
    <property type="entry name" value="CADHERIN"/>
</dbReference>
<accession>A0A673GCX5</accession>
<dbReference type="FunFam" id="2.60.40.60:FF:000019">
    <property type="entry name" value="Cadherin 2"/>
    <property type="match status" value="1"/>
</dbReference>
<evidence type="ECO:0000256" key="14">
    <source>
        <dbReference type="ARBA" id="ARBA00022949"/>
    </source>
</evidence>
<dbReference type="PANTHER" id="PTHR24027:SF319">
    <property type="entry name" value="CADHERIN-1"/>
    <property type="match status" value="1"/>
</dbReference>
<evidence type="ECO:0000256" key="4">
    <source>
        <dbReference type="ARBA" id="ARBA00004536"/>
    </source>
</evidence>
<evidence type="ECO:0000256" key="10">
    <source>
        <dbReference type="ARBA" id="ARBA00022737"/>
    </source>
</evidence>
<dbReference type="GO" id="GO:0044331">
    <property type="term" value="P:cell-cell adhesion mediated by cadherin"/>
    <property type="evidence" value="ECO:0007669"/>
    <property type="project" value="TreeGrafter"/>
</dbReference>
<feature type="domain" description="Cadherin" evidence="24">
    <location>
        <begin position="211"/>
        <end position="320"/>
    </location>
</feature>
<evidence type="ECO:0000256" key="1">
    <source>
        <dbReference type="ARBA" id="ARBA00004177"/>
    </source>
</evidence>
<dbReference type="GO" id="GO:0007398">
    <property type="term" value="P:ectoderm development"/>
    <property type="evidence" value="ECO:0007669"/>
    <property type="project" value="UniProtKB-ARBA"/>
</dbReference>
<dbReference type="Pfam" id="PF01049">
    <property type="entry name" value="CADH_Y-type_LIR"/>
    <property type="match status" value="1"/>
</dbReference>
<evidence type="ECO:0000256" key="5">
    <source>
        <dbReference type="ARBA" id="ARBA00004601"/>
    </source>
</evidence>
<feature type="domain" description="Cadherin" evidence="24">
    <location>
        <begin position="433"/>
        <end position="540"/>
    </location>
</feature>
<keyword evidence="15 23" id="KW-1133">Transmembrane helix</keyword>
<dbReference type="InterPro" id="IPR039808">
    <property type="entry name" value="Cadherin"/>
</dbReference>
<dbReference type="GO" id="GO:0005509">
    <property type="term" value="F:calcium ion binding"/>
    <property type="evidence" value="ECO:0007669"/>
    <property type="project" value="UniProtKB-UniRule"/>
</dbReference>
<dbReference type="GO" id="GO:0005912">
    <property type="term" value="C:adherens junction"/>
    <property type="evidence" value="ECO:0007669"/>
    <property type="project" value="UniProtKB-SubCell"/>
</dbReference>
<dbReference type="GO" id="GO:0008013">
    <property type="term" value="F:beta-catenin binding"/>
    <property type="evidence" value="ECO:0007669"/>
    <property type="project" value="TreeGrafter"/>
</dbReference>
<dbReference type="FunFam" id="2.60.40.60:FF:000011">
    <property type="entry name" value="Cadherin 1"/>
    <property type="match status" value="1"/>
</dbReference>
<evidence type="ECO:0000256" key="7">
    <source>
        <dbReference type="ARBA" id="ARBA00022490"/>
    </source>
</evidence>
<dbReference type="GO" id="GO:0001841">
    <property type="term" value="P:neural tube formation"/>
    <property type="evidence" value="ECO:0007669"/>
    <property type="project" value="UniProtKB-ARBA"/>
</dbReference>
<keyword evidence="26" id="KW-1185">Reference proteome</keyword>
<keyword evidence="13 21" id="KW-0130">Cell adhesion</keyword>
<keyword evidence="17 23" id="KW-0472">Membrane</keyword>
<keyword evidence="6" id="KW-1003">Cell membrane</keyword>
<dbReference type="PROSITE" id="PS50268">
    <property type="entry name" value="CADHERIN_2"/>
    <property type="match status" value="5"/>
</dbReference>
<evidence type="ECO:0000256" key="9">
    <source>
        <dbReference type="ARBA" id="ARBA00022723"/>
    </source>
</evidence>
<evidence type="ECO:0000256" key="23">
    <source>
        <dbReference type="SAM" id="Phobius"/>
    </source>
</evidence>
<dbReference type="InterPro" id="IPR015919">
    <property type="entry name" value="Cadherin-like_sf"/>
</dbReference>
<dbReference type="GO" id="GO:0007043">
    <property type="term" value="P:cell-cell junction assembly"/>
    <property type="evidence" value="ECO:0007669"/>
    <property type="project" value="TreeGrafter"/>
</dbReference>
<feature type="transmembrane region" description="Helical" evidence="23">
    <location>
        <begin position="655"/>
        <end position="673"/>
    </location>
</feature>
<dbReference type="GO" id="GO:0016339">
    <property type="term" value="P:calcium-dependent cell-cell adhesion via plasma membrane cell adhesion molecules"/>
    <property type="evidence" value="ECO:0007669"/>
    <property type="project" value="TreeGrafter"/>
</dbReference>
<evidence type="ECO:0000256" key="6">
    <source>
        <dbReference type="ARBA" id="ARBA00022475"/>
    </source>
</evidence>
<name>A0A673GCX5_9TELE</name>
<evidence type="ECO:0000256" key="20">
    <source>
        <dbReference type="PROSITE-ProRule" id="PRU00043"/>
    </source>
</evidence>
<dbReference type="SMART" id="SM00112">
    <property type="entry name" value="CA"/>
    <property type="match status" value="4"/>
</dbReference>
<protein>
    <recommendedName>
        <fullName evidence="19">Cadherin-1</fullName>
    </recommendedName>
</protein>
<dbReference type="FunFam" id="2.60.40.60:FF:000027">
    <property type="entry name" value="Cadherin 2"/>
    <property type="match status" value="1"/>
</dbReference>
<keyword evidence="10" id="KW-0677">Repeat</keyword>
<evidence type="ECO:0000256" key="2">
    <source>
        <dbReference type="ARBA" id="ARBA00004251"/>
    </source>
</evidence>
<dbReference type="FunFam" id="4.10.900.10:FF:000001">
    <property type="entry name" value="Cadherin 2"/>
    <property type="match status" value="1"/>
</dbReference>
<evidence type="ECO:0000259" key="24">
    <source>
        <dbReference type="PROSITE" id="PS50268"/>
    </source>
</evidence>
<dbReference type="GO" id="GO:0030010">
    <property type="term" value="P:establishment of cell polarity"/>
    <property type="evidence" value="ECO:0007669"/>
    <property type="project" value="UniProtKB-ARBA"/>
</dbReference>
<keyword evidence="12 20" id="KW-0106">Calcium</keyword>
<keyword evidence="11" id="KW-0967">Endosome</keyword>
<dbReference type="GO" id="GO:0007498">
    <property type="term" value="P:mesoderm development"/>
    <property type="evidence" value="ECO:0007669"/>
    <property type="project" value="UniProtKB-ARBA"/>
</dbReference>
<feature type="domain" description="Cadherin" evidence="24">
    <location>
        <begin position="107"/>
        <end position="210"/>
    </location>
</feature>
<evidence type="ECO:0000256" key="19">
    <source>
        <dbReference type="ARBA" id="ARBA00023893"/>
    </source>
</evidence>
<dbReference type="GO" id="GO:0042074">
    <property type="term" value="P:cell migration involved in gastrulation"/>
    <property type="evidence" value="ECO:0007669"/>
    <property type="project" value="UniProtKB-ARBA"/>
</dbReference>
<reference evidence="25" key="1">
    <citation type="submission" date="2025-08" db="UniProtKB">
        <authorList>
            <consortium name="Ensembl"/>
        </authorList>
    </citation>
    <scope>IDENTIFICATION</scope>
</reference>
<keyword evidence="9" id="KW-0479">Metal-binding</keyword>
<comment type="subcellular location">
    <subcellularLocation>
        <location evidence="4">Cell junction</location>
        <location evidence="4">Adherens junction</location>
    </subcellularLocation>
    <subcellularLocation>
        <location evidence="2 21">Cell membrane</location>
        <topology evidence="2 21">Single-pass type I membrane protein</topology>
    </subcellularLocation>
    <subcellularLocation>
        <location evidence="3">Cytoplasm</location>
    </subcellularLocation>
    <subcellularLocation>
        <location evidence="1">Endosome</location>
    </subcellularLocation>
    <subcellularLocation>
        <location evidence="5">Golgi apparatus</location>
        <location evidence="5">trans-Golgi network</location>
    </subcellularLocation>
</comment>
<dbReference type="Gene3D" id="2.60.40.60">
    <property type="entry name" value="Cadherins"/>
    <property type="match status" value="5"/>
</dbReference>
<dbReference type="GO" id="GO:0045296">
    <property type="term" value="F:cadherin binding"/>
    <property type="evidence" value="ECO:0007669"/>
    <property type="project" value="TreeGrafter"/>
</dbReference>
<evidence type="ECO:0000256" key="18">
    <source>
        <dbReference type="ARBA" id="ARBA00023180"/>
    </source>
</evidence>
<keyword evidence="18" id="KW-0325">Glycoprotein</keyword>
<dbReference type="InterPro" id="IPR002126">
    <property type="entry name" value="Cadherin-like_dom"/>
</dbReference>
<evidence type="ECO:0000256" key="8">
    <source>
        <dbReference type="ARBA" id="ARBA00022692"/>
    </source>
</evidence>
<dbReference type="GO" id="GO:0000902">
    <property type="term" value="P:cell morphogenesis"/>
    <property type="evidence" value="ECO:0007669"/>
    <property type="project" value="TreeGrafter"/>
</dbReference>
<dbReference type="GO" id="GO:0005768">
    <property type="term" value="C:endosome"/>
    <property type="evidence" value="ECO:0007669"/>
    <property type="project" value="UniProtKB-SubCell"/>
</dbReference>
<dbReference type="PROSITE" id="PS00232">
    <property type="entry name" value="CADHERIN_1"/>
    <property type="match status" value="2"/>
</dbReference>
<evidence type="ECO:0000256" key="17">
    <source>
        <dbReference type="ARBA" id="ARBA00023136"/>
    </source>
</evidence>
<dbReference type="GO" id="GO:0016342">
    <property type="term" value="C:catenin complex"/>
    <property type="evidence" value="ECO:0007669"/>
    <property type="project" value="TreeGrafter"/>
</dbReference>
<comment type="function">
    <text evidence="22">Cadherins are calcium-dependent cell adhesion proteins.</text>
</comment>
<dbReference type="Gene3D" id="4.10.900.10">
    <property type="entry name" value="TCF3-CBD (Catenin binding domain)"/>
    <property type="match status" value="1"/>
</dbReference>
<evidence type="ECO:0000256" key="22">
    <source>
        <dbReference type="RuleBase" id="RU004357"/>
    </source>
</evidence>
<keyword evidence="7" id="KW-0963">Cytoplasm</keyword>
<evidence type="ECO:0000256" key="21">
    <source>
        <dbReference type="RuleBase" id="RU003318"/>
    </source>
</evidence>
<dbReference type="InterPro" id="IPR027397">
    <property type="entry name" value="Catenin-bd_sf"/>
</dbReference>
<dbReference type="AlphaFoldDB" id="A0A673GCX5"/>
<evidence type="ECO:0000256" key="15">
    <source>
        <dbReference type="ARBA" id="ARBA00022989"/>
    </source>
</evidence>
<dbReference type="PANTHER" id="PTHR24027">
    <property type="entry name" value="CADHERIN-23"/>
    <property type="match status" value="1"/>
</dbReference>
<evidence type="ECO:0000313" key="25">
    <source>
        <dbReference type="Ensembl" id="ENSSRHP00000010370.1"/>
    </source>
</evidence>
<evidence type="ECO:0000256" key="3">
    <source>
        <dbReference type="ARBA" id="ARBA00004496"/>
    </source>
</evidence>
<evidence type="ECO:0000256" key="16">
    <source>
        <dbReference type="ARBA" id="ARBA00023034"/>
    </source>
</evidence>
<dbReference type="GO" id="GO:0001764">
    <property type="term" value="P:neuron migration"/>
    <property type="evidence" value="ECO:0007669"/>
    <property type="project" value="UniProtKB-ARBA"/>
</dbReference>
<evidence type="ECO:0000256" key="11">
    <source>
        <dbReference type="ARBA" id="ARBA00022753"/>
    </source>
</evidence>
<evidence type="ECO:0000256" key="13">
    <source>
        <dbReference type="ARBA" id="ARBA00022889"/>
    </source>
</evidence>
<evidence type="ECO:0000313" key="26">
    <source>
        <dbReference type="Proteomes" id="UP000472270"/>
    </source>
</evidence>
<feature type="domain" description="Cadherin" evidence="24">
    <location>
        <begin position="539"/>
        <end position="643"/>
    </location>
</feature>
<dbReference type="SUPFAM" id="SSF49313">
    <property type="entry name" value="Cadherin-like"/>
    <property type="match status" value="5"/>
</dbReference>